<keyword evidence="3" id="KW-1185">Reference proteome</keyword>
<dbReference type="Proteomes" id="UP000614915">
    <property type="component" value="Unassembled WGS sequence"/>
</dbReference>
<accession>A0ABS0JDH6</accession>
<comment type="caution">
    <text evidence="2">The sequence shown here is derived from an EMBL/GenBank/DDBJ whole genome shotgun (WGS) entry which is preliminary data.</text>
</comment>
<evidence type="ECO:0000313" key="3">
    <source>
        <dbReference type="Proteomes" id="UP000614915"/>
    </source>
</evidence>
<evidence type="ECO:0000313" key="2">
    <source>
        <dbReference type="EMBL" id="MBG6065011.1"/>
    </source>
</evidence>
<sequence>MAEKPVSHGLGFGNGSILEYPDGSVEYRPTGKLLSAFRVMMRDISGFSVRKVTRDDKKRLKASSMQQVLTVQGSGTTLAEVPVNYGTAEKIEQWFRGHPDFGKSSQAAVASPQPGISVADELAKLAQLRDAGVLTPEEFLAQKKKLLG</sequence>
<dbReference type="InterPro" id="IPR018649">
    <property type="entry name" value="SHOCT"/>
</dbReference>
<dbReference type="Pfam" id="PF09851">
    <property type="entry name" value="SHOCT"/>
    <property type="match status" value="1"/>
</dbReference>
<evidence type="ECO:0000259" key="1">
    <source>
        <dbReference type="Pfam" id="PF09851"/>
    </source>
</evidence>
<protein>
    <recommendedName>
        <fullName evidence="1">SHOCT domain-containing protein</fullName>
    </recommendedName>
</protein>
<reference evidence="2 3" key="1">
    <citation type="submission" date="2020-11" db="EMBL/GenBank/DDBJ databases">
        <title>Sequencing the genomes of 1000 actinobacteria strains.</title>
        <authorList>
            <person name="Klenk H.-P."/>
        </authorList>
    </citation>
    <scope>NUCLEOTIDE SEQUENCE [LARGE SCALE GENOMIC DNA]</scope>
    <source>
        <strain evidence="2 3">DSM 101692</strain>
    </source>
</reference>
<organism evidence="2 3">
    <name type="scientific">Micromonospora ureilytica</name>
    <dbReference type="NCBI Taxonomy" id="709868"/>
    <lineage>
        <taxon>Bacteria</taxon>
        <taxon>Bacillati</taxon>
        <taxon>Actinomycetota</taxon>
        <taxon>Actinomycetes</taxon>
        <taxon>Micromonosporales</taxon>
        <taxon>Micromonosporaceae</taxon>
        <taxon>Micromonospora</taxon>
    </lineage>
</organism>
<dbReference type="RefSeq" id="WP_196926111.1">
    <property type="nucleotide sequence ID" value="NZ_CP108567.1"/>
</dbReference>
<proteinExistence type="predicted"/>
<dbReference type="EMBL" id="JADOTX010000001">
    <property type="protein sequence ID" value="MBG6065011.1"/>
    <property type="molecule type" value="Genomic_DNA"/>
</dbReference>
<name>A0ABS0JDH6_9ACTN</name>
<gene>
    <name evidence="2" type="ORF">IW248_001298</name>
</gene>
<feature type="domain" description="SHOCT" evidence="1">
    <location>
        <begin position="120"/>
        <end position="147"/>
    </location>
</feature>